<dbReference type="KEGG" id="dpte:113794477"/>
<evidence type="ECO:0000259" key="3">
    <source>
        <dbReference type="SMART" id="SM00662"/>
    </source>
</evidence>
<dbReference type="PANTHER" id="PTHR11800:SF2">
    <property type="entry name" value="DNA-DIRECTED RNA POLYMERASE II SUBUNIT RPB3"/>
    <property type="match status" value="1"/>
</dbReference>
<dbReference type="InterPro" id="IPR036603">
    <property type="entry name" value="RBP11-like"/>
</dbReference>
<dbReference type="PANTHER" id="PTHR11800">
    <property type="entry name" value="DNA-DIRECTED RNA POLYMERASE"/>
    <property type="match status" value="1"/>
</dbReference>
<protein>
    <submittedName>
        <fullName evidence="5">DNA-directed RNA polymerases II, IV and V subunit 3-like</fullName>
    </submittedName>
</protein>
<dbReference type="Gene3D" id="3.30.1360.10">
    <property type="entry name" value="RNA polymerase, RBP11-like subunit"/>
    <property type="match status" value="2"/>
</dbReference>
<dbReference type="InParanoid" id="A0A6P6Y542"/>
<evidence type="ECO:0000256" key="2">
    <source>
        <dbReference type="ARBA" id="ARBA00023163"/>
    </source>
</evidence>
<dbReference type="GO" id="GO:0005666">
    <property type="term" value="C:RNA polymerase III complex"/>
    <property type="evidence" value="ECO:0007669"/>
    <property type="project" value="TreeGrafter"/>
</dbReference>
<dbReference type="Proteomes" id="UP000515146">
    <property type="component" value="Unplaced"/>
</dbReference>
<organism evidence="4 5">
    <name type="scientific">Dermatophagoides pteronyssinus</name>
    <name type="common">European house dust mite</name>
    <dbReference type="NCBI Taxonomy" id="6956"/>
    <lineage>
        <taxon>Eukaryota</taxon>
        <taxon>Metazoa</taxon>
        <taxon>Ecdysozoa</taxon>
        <taxon>Arthropoda</taxon>
        <taxon>Chelicerata</taxon>
        <taxon>Arachnida</taxon>
        <taxon>Acari</taxon>
        <taxon>Acariformes</taxon>
        <taxon>Sarcoptiformes</taxon>
        <taxon>Astigmata</taxon>
        <taxon>Psoroptidia</taxon>
        <taxon>Analgoidea</taxon>
        <taxon>Pyroglyphidae</taxon>
        <taxon>Dermatophagoidinae</taxon>
        <taxon>Dermatophagoides</taxon>
    </lineage>
</organism>
<keyword evidence="2" id="KW-0804">Transcription</keyword>
<dbReference type="GO" id="GO:0005736">
    <property type="term" value="C:RNA polymerase I complex"/>
    <property type="evidence" value="ECO:0007669"/>
    <property type="project" value="TreeGrafter"/>
</dbReference>
<accession>A0A6P6Y542</accession>
<dbReference type="InterPro" id="IPR011263">
    <property type="entry name" value="DNA-dir_RNA_pol_RpoA/D/Rpb3"/>
</dbReference>
<dbReference type="GO" id="GO:0006351">
    <property type="term" value="P:DNA-templated transcription"/>
    <property type="evidence" value="ECO:0007669"/>
    <property type="project" value="InterPro"/>
</dbReference>
<evidence type="ECO:0000313" key="5">
    <source>
        <dbReference type="RefSeq" id="XP_027200395.1"/>
    </source>
</evidence>
<dbReference type="GO" id="GO:0003899">
    <property type="term" value="F:DNA-directed RNA polymerase activity"/>
    <property type="evidence" value="ECO:0007669"/>
    <property type="project" value="InterPro"/>
</dbReference>
<dbReference type="SUPFAM" id="SSF55257">
    <property type="entry name" value="RBP11-like subunits of RNA polymerase"/>
    <property type="match status" value="1"/>
</dbReference>
<dbReference type="RefSeq" id="XP_027200395.1">
    <property type="nucleotide sequence ID" value="XM_027344594.1"/>
</dbReference>
<dbReference type="InterPro" id="IPR050518">
    <property type="entry name" value="Rpo3/RPB3_RNA_Pol_subunit"/>
</dbReference>
<evidence type="ECO:0000313" key="4">
    <source>
        <dbReference type="Proteomes" id="UP000515146"/>
    </source>
</evidence>
<dbReference type="SMART" id="SM00662">
    <property type="entry name" value="RPOLD"/>
    <property type="match status" value="1"/>
</dbReference>
<dbReference type="InterPro" id="IPR036643">
    <property type="entry name" value="RNApol_insert_sf"/>
</dbReference>
<gene>
    <name evidence="5" type="primary">LOC113794477</name>
</gene>
<reference evidence="5" key="1">
    <citation type="submission" date="2025-08" db="UniProtKB">
        <authorList>
            <consortium name="RefSeq"/>
        </authorList>
    </citation>
    <scope>IDENTIFICATION</scope>
    <source>
        <strain evidence="5">Airmid</strain>
    </source>
</reference>
<dbReference type="Pfam" id="PF01193">
    <property type="entry name" value="RNA_pol_L"/>
    <property type="match status" value="1"/>
</dbReference>
<feature type="domain" description="DNA-directed RNA polymerase RpoA/D/Rpb3-type" evidence="3">
    <location>
        <begin position="27"/>
        <end position="133"/>
    </location>
</feature>
<dbReference type="SUPFAM" id="SSF56553">
    <property type="entry name" value="Insert subdomain of RNA polymerase alpha subunit"/>
    <property type="match status" value="1"/>
</dbReference>
<keyword evidence="4" id="KW-1185">Reference proteome</keyword>
<evidence type="ECO:0000256" key="1">
    <source>
        <dbReference type="ARBA" id="ARBA00022478"/>
    </source>
</evidence>
<dbReference type="OrthoDB" id="270173at2759"/>
<proteinExistence type="predicted"/>
<dbReference type="AlphaFoldDB" id="A0A6P6Y542"/>
<dbReference type="GO" id="GO:0046983">
    <property type="term" value="F:protein dimerization activity"/>
    <property type="evidence" value="ECO:0007669"/>
    <property type="project" value="InterPro"/>
</dbReference>
<name>A0A6P6Y542_DERPT</name>
<keyword evidence="1" id="KW-0240">DNA-directed RNA polymerase</keyword>
<sequence>MNSYSLANAARYAVYPTLQIVEQKPEVIEFYLRNADASIANALRRAIISEVPTLAIDVVSIRENTTKYPDEFLVHRLGLIPLESSAFSCEMQAVKGIGKIHTKWSSVATATYVNVSHISIGFPTRACKPFWLQARGKNCEPPS</sequence>